<reference evidence="1 2" key="1">
    <citation type="submission" date="2021-03" db="EMBL/GenBank/DDBJ databases">
        <title>Sequencing the genomes of 1000 actinobacteria strains.</title>
        <authorList>
            <person name="Klenk H.-P."/>
        </authorList>
    </citation>
    <scope>NUCLEOTIDE SEQUENCE [LARGE SCALE GENOMIC DNA]</scope>
    <source>
        <strain evidence="1 2">DSM 12544</strain>
    </source>
</reference>
<dbReference type="EMBL" id="JAGINX010000001">
    <property type="protein sequence ID" value="MBP2319320.1"/>
    <property type="molecule type" value="Genomic_DNA"/>
</dbReference>
<organism evidence="1 2">
    <name type="scientific">Nesterenkonia lacusekhoensis</name>
    <dbReference type="NCBI Taxonomy" id="150832"/>
    <lineage>
        <taxon>Bacteria</taxon>
        <taxon>Bacillati</taxon>
        <taxon>Actinomycetota</taxon>
        <taxon>Actinomycetes</taxon>
        <taxon>Micrococcales</taxon>
        <taxon>Micrococcaceae</taxon>
        <taxon>Nesterenkonia</taxon>
    </lineage>
</organism>
<evidence type="ECO:0000313" key="2">
    <source>
        <dbReference type="Proteomes" id="UP001519331"/>
    </source>
</evidence>
<protein>
    <submittedName>
        <fullName evidence="1">Uncharacterized protein</fullName>
    </submittedName>
</protein>
<accession>A0ABS4T4E3</accession>
<dbReference type="RefSeq" id="WP_210050348.1">
    <property type="nucleotide sequence ID" value="NZ_JAGINX010000001.1"/>
</dbReference>
<dbReference type="InterPro" id="IPR047990">
    <property type="entry name" value="DLW39-like"/>
</dbReference>
<dbReference type="Proteomes" id="UP001519331">
    <property type="component" value="Unassembled WGS sequence"/>
</dbReference>
<gene>
    <name evidence="1" type="ORF">JOF45_002339</name>
</gene>
<comment type="caution">
    <text evidence="1">The sequence shown here is derived from an EMBL/GenBank/DDBJ whole genome shotgun (WGS) entry which is preliminary data.</text>
</comment>
<sequence>MKRLAMAALTVAGILAYREWRKAEETRGIWSQATDTV</sequence>
<evidence type="ECO:0000313" key="1">
    <source>
        <dbReference type="EMBL" id="MBP2319320.1"/>
    </source>
</evidence>
<proteinExistence type="predicted"/>
<dbReference type="NCBIfam" id="NF038356">
    <property type="entry name" value="actino_DLW39"/>
    <property type="match status" value="1"/>
</dbReference>
<name>A0ABS4T4E3_9MICC</name>
<keyword evidence="2" id="KW-1185">Reference proteome</keyword>